<evidence type="ECO:0000259" key="5">
    <source>
        <dbReference type="Pfam" id="PF00535"/>
    </source>
</evidence>
<evidence type="ECO:0000313" key="6">
    <source>
        <dbReference type="EMBL" id="GAA0715620.1"/>
    </source>
</evidence>
<organism evidence="6 7">
    <name type="scientific">Dokdonella soli</name>
    <dbReference type="NCBI Taxonomy" id="529810"/>
    <lineage>
        <taxon>Bacteria</taxon>
        <taxon>Pseudomonadati</taxon>
        <taxon>Pseudomonadota</taxon>
        <taxon>Gammaproteobacteria</taxon>
        <taxon>Lysobacterales</taxon>
        <taxon>Rhodanobacteraceae</taxon>
        <taxon>Dokdonella</taxon>
    </lineage>
</organism>
<dbReference type="InterPro" id="IPR001173">
    <property type="entry name" value="Glyco_trans_2-like"/>
</dbReference>
<dbReference type="PANTHER" id="PTHR43630">
    <property type="entry name" value="POLY-BETA-1,6-N-ACETYL-D-GLUCOSAMINE SYNTHASE"/>
    <property type="match status" value="1"/>
</dbReference>
<comment type="caution">
    <text evidence="6">The sequence shown here is derived from an EMBL/GenBank/DDBJ whole genome shotgun (WGS) entry which is preliminary data.</text>
</comment>
<keyword evidence="4" id="KW-1133">Transmembrane helix</keyword>
<dbReference type="Pfam" id="PF00535">
    <property type="entry name" value="Glycos_transf_2"/>
    <property type="match status" value="1"/>
</dbReference>
<feature type="domain" description="Glycosyltransferase 2-like" evidence="5">
    <location>
        <begin position="63"/>
        <end position="190"/>
    </location>
</feature>
<keyword evidence="2" id="KW-0328">Glycosyltransferase</keyword>
<evidence type="ECO:0000256" key="1">
    <source>
        <dbReference type="ARBA" id="ARBA00006739"/>
    </source>
</evidence>
<proteinExistence type="inferred from homology"/>
<dbReference type="Proteomes" id="UP001501523">
    <property type="component" value="Unassembled WGS sequence"/>
</dbReference>
<name>A0ABP3TU46_9GAMM</name>
<dbReference type="EMBL" id="BAAAEU010000010">
    <property type="protein sequence ID" value="GAA0715620.1"/>
    <property type="molecule type" value="Genomic_DNA"/>
</dbReference>
<dbReference type="SUPFAM" id="SSF53448">
    <property type="entry name" value="Nucleotide-diphospho-sugar transferases"/>
    <property type="match status" value="1"/>
</dbReference>
<feature type="transmembrane region" description="Helical" evidence="4">
    <location>
        <begin position="304"/>
        <end position="324"/>
    </location>
</feature>
<evidence type="ECO:0000256" key="3">
    <source>
        <dbReference type="ARBA" id="ARBA00022679"/>
    </source>
</evidence>
<reference evidence="7" key="1">
    <citation type="journal article" date="2019" name="Int. J. Syst. Evol. Microbiol.">
        <title>The Global Catalogue of Microorganisms (GCM) 10K type strain sequencing project: providing services to taxonomists for standard genome sequencing and annotation.</title>
        <authorList>
            <consortium name="The Broad Institute Genomics Platform"/>
            <consortium name="The Broad Institute Genome Sequencing Center for Infectious Disease"/>
            <person name="Wu L."/>
            <person name="Ma J."/>
        </authorList>
    </citation>
    <scope>NUCLEOTIDE SEQUENCE [LARGE SCALE GENOMIC DNA]</scope>
    <source>
        <strain evidence="7">JCM 15421</strain>
    </source>
</reference>
<dbReference type="PANTHER" id="PTHR43630:SF1">
    <property type="entry name" value="POLY-BETA-1,6-N-ACETYL-D-GLUCOSAMINE SYNTHASE"/>
    <property type="match status" value="1"/>
</dbReference>
<keyword evidence="4" id="KW-0812">Transmembrane</keyword>
<dbReference type="CDD" id="cd06439">
    <property type="entry name" value="CESA_like_1"/>
    <property type="match status" value="1"/>
</dbReference>
<dbReference type="RefSeq" id="WP_343790735.1">
    <property type="nucleotide sequence ID" value="NZ_BAAAEU010000010.1"/>
</dbReference>
<feature type="transmembrane region" description="Helical" evidence="4">
    <location>
        <begin position="330"/>
        <end position="348"/>
    </location>
</feature>
<feature type="transmembrane region" description="Helical" evidence="4">
    <location>
        <begin position="6"/>
        <end position="35"/>
    </location>
</feature>
<dbReference type="InterPro" id="IPR029044">
    <property type="entry name" value="Nucleotide-diphossugar_trans"/>
</dbReference>
<evidence type="ECO:0000256" key="2">
    <source>
        <dbReference type="ARBA" id="ARBA00022676"/>
    </source>
</evidence>
<sequence>MEALILQVVVMTCFGAVLYTYLIYPLVLVCIAGVLRIARLALHGSDPRNPHVLRDSTLPAVAVIIAAHNEEAHITARIENLLALDYPAQRLHVYVGSDGSSDRTGELLAAFDDPRVRGIVFPHNRGKASVLNDLVARTDQEILIFSDANTHFGSAAARSLVAHFADPRVGCVSGELRLARTGGDNQDSLYWRVEQFLKFFEARIGGLLGANGAIYAIRRELWQPLRADTICDDFCVGMNVAAAGWRLVYEPSAWAGEDTPETITDEYRRRVRIGIGNFQALVRHPEYLWRTSIGTAFAYLSHKVLRWIAPHLLVIGLVGSLLLGLESRPWLYFGLLQLAGYLVAAALWRASRAGHSIPRILRIPVFLFALNWAFLVASVGYASGRYSGSWRRTRR</sequence>
<accession>A0ABP3TU46</accession>
<keyword evidence="4" id="KW-0472">Membrane</keyword>
<evidence type="ECO:0000313" key="7">
    <source>
        <dbReference type="Proteomes" id="UP001501523"/>
    </source>
</evidence>
<keyword evidence="7" id="KW-1185">Reference proteome</keyword>
<feature type="transmembrane region" description="Helical" evidence="4">
    <location>
        <begin position="360"/>
        <end position="382"/>
    </location>
</feature>
<gene>
    <name evidence="6" type="ORF">GCM10009105_21170</name>
</gene>
<protein>
    <submittedName>
        <fullName evidence="6">Glycosyltransferase family 2 protein</fullName>
    </submittedName>
</protein>
<evidence type="ECO:0000256" key="4">
    <source>
        <dbReference type="SAM" id="Phobius"/>
    </source>
</evidence>
<comment type="similarity">
    <text evidence="1">Belongs to the glycosyltransferase 2 family.</text>
</comment>
<dbReference type="Gene3D" id="3.90.550.10">
    <property type="entry name" value="Spore Coat Polysaccharide Biosynthesis Protein SpsA, Chain A"/>
    <property type="match status" value="1"/>
</dbReference>
<keyword evidence="3" id="KW-0808">Transferase</keyword>